<sequence length="50" mass="5905">MWGCMGHRGIKRKDAGKRLILFRRLIPNFRSDLIPTAEDAQRIRPLKTRD</sequence>
<gene>
    <name evidence="1" type="ORF">EM6_2947</name>
</gene>
<evidence type="ECO:0000313" key="2">
    <source>
        <dbReference type="Proteomes" id="UP000278756"/>
    </source>
</evidence>
<protein>
    <submittedName>
        <fullName evidence="1">Uncharacterized protein</fullName>
    </submittedName>
</protein>
<dbReference type="Proteomes" id="UP000278756">
    <property type="component" value="Chromosome 2"/>
</dbReference>
<accession>A0A3G9G8H1</accession>
<dbReference type="AlphaFoldDB" id="A0A3G9G8H1"/>
<dbReference type="EMBL" id="AP018828">
    <property type="protein sequence ID" value="BBF82315.1"/>
    <property type="molecule type" value="Genomic_DNA"/>
</dbReference>
<evidence type="ECO:0000313" key="1">
    <source>
        <dbReference type="EMBL" id="BBF82315.1"/>
    </source>
</evidence>
<organism evidence="1 2">
    <name type="scientific">Asticcacaulis excentricus</name>
    <dbReference type="NCBI Taxonomy" id="78587"/>
    <lineage>
        <taxon>Bacteria</taxon>
        <taxon>Pseudomonadati</taxon>
        <taxon>Pseudomonadota</taxon>
        <taxon>Alphaproteobacteria</taxon>
        <taxon>Caulobacterales</taxon>
        <taxon>Caulobacteraceae</taxon>
        <taxon>Asticcacaulis</taxon>
    </lineage>
</organism>
<proteinExistence type="predicted"/>
<reference evidence="2" key="2">
    <citation type="journal article" date="2017" name="Plant Physiol. Biochem.">
        <title>Differential oxidative and antioxidative response of duckweed Lemna minor toward plant growth promoting/inhibiting bacteria.</title>
        <authorList>
            <person name="Ishizawa H."/>
            <person name="Kuroda M."/>
            <person name="Morikawa M."/>
            <person name="Ike M."/>
        </authorList>
    </citation>
    <scope>NUCLEOTIDE SEQUENCE [LARGE SCALE GENOMIC DNA]</scope>
    <source>
        <strain evidence="2">M6</strain>
    </source>
</reference>
<reference evidence="2" key="1">
    <citation type="journal article" date="2017" name="Biotechnol. Biofuels">
        <title>Evaluation of environmental bacterial communities as a factor affecting the growth of duckweed Lemna minor.</title>
        <authorList>
            <person name="Ishizawa H."/>
            <person name="Kuroda M."/>
            <person name="Morikawa M."/>
            <person name="Ike M."/>
        </authorList>
    </citation>
    <scope>NUCLEOTIDE SEQUENCE [LARGE SCALE GENOMIC DNA]</scope>
    <source>
        <strain evidence="2">M6</strain>
    </source>
</reference>
<name>A0A3G9G8H1_9CAUL</name>